<dbReference type="RefSeq" id="WP_191713200.1">
    <property type="nucleotide sequence ID" value="NZ_JACSPX010000003.1"/>
</dbReference>
<keyword evidence="3" id="KW-1185">Reference proteome</keyword>
<name>A0ABR8W7W8_9MICO</name>
<organism evidence="2 3">
    <name type="scientific">Microbacterium commune</name>
    <dbReference type="NCBI Taxonomy" id="2762219"/>
    <lineage>
        <taxon>Bacteria</taxon>
        <taxon>Bacillati</taxon>
        <taxon>Actinomycetota</taxon>
        <taxon>Actinomycetes</taxon>
        <taxon>Micrococcales</taxon>
        <taxon>Microbacteriaceae</taxon>
        <taxon>Microbacterium</taxon>
    </lineage>
</organism>
<dbReference type="Proteomes" id="UP000611521">
    <property type="component" value="Unassembled WGS sequence"/>
</dbReference>
<evidence type="ECO:0000313" key="3">
    <source>
        <dbReference type="Proteomes" id="UP000611521"/>
    </source>
</evidence>
<keyword evidence="1" id="KW-0812">Transmembrane</keyword>
<sequence length="49" mass="5422">MSTIHHPRHLRRFLPGKPDAETAFWLTVCGAACLSGPILEAVLIQVVIR</sequence>
<comment type="caution">
    <text evidence="2">The sequence shown here is derived from an EMBL/GenBank/DDBJ whole genome shotgun (WGS) entry which is preliminary data.</text>
</comment>
<proteinExistence type="predicted"/>
<evidence type="ECO:0000313" key="2">
    <source>
        <dbReference type="EMBL" id="MBD8012816.1"/>
    </source>
</evidence>
<keyword evidence="1" id="KW-1133">Transmembrane helix</keyword>
<evidence type="ECO:0000256" key="1">
    <source>
        <dbReference type="SAM" id="Phobius"/>
    </source>
</evidence>
<protein>
    <submittedName>
        <fullName evidence="2">Uncharacterized protein</fullName>
    </submittedName>
</protein>
<feature type="transmembrane region" description="Helical" evidence="1">
    <location>
        <begin position="23"/>
        <end position="48"/>
    </location>
</feature>
<dbReference type="EMBL" id="JACSPX010000003">
    <property type="protein sequence ID" value="MBD8012816.1"/>
    <property type="molecule type" value="Genomic_DNA"/>
</dbReference>
<keyword evidence="1" id="KW-0472">Membrane</keyword>
<accession>A0ABR8W7W8</accession>
<gene>
    <name evidence="2" type="ORF">H9633_10960</name>
</gene>
<reference evidence="2 3" key="1">
    <citation type="submission" date="2020-08" db="EMBL/GenBank/DDBJ databases">
        <title>A Genomic Blueprint of the Chicken Gut Microbiome.</title>
        <authorList>
            <person name="Gilroy R."/>
            <person name="Ravi A."/>
            <person name="Getino M."/>
            <person name="Pursley I."/>
            <person name="Horton D.L."/>
            <person name="Alikhan N.-F."/>
            <person name="Baker D."/>
            <person name="Gharbi K."/>
            <person name="Hall N."/>
            <person name="Watson M."/>
            <person name="Adriaenssens E.M."/>
            <person name="Foster-Nyarko E."/>
            <person name="Jarju S."/>
            <person name="Secka A."/>
            <person name="Antonio M."/>
            <person name="Oren A."/>
            <person name="Chaudhuri R."/>
            <person name="La Ragione R.M."/>
            <person name="Hildebrand F."/>
            <person name="Pallen M.J."/>
        </authorList>
    </citation>
    <scope>NUCLEOTIDE SEQUENCE [LARGE SCALE GENOMIC DNA]</scope>
    <source>
        <strain evidence="2 3">Re1</strain>
    </source>
</reference>